<evidence type="ECO:0000259" key="8">
    <source>
        <dbReference type="PROSITE" id="PS50850"/>
    </source>
</evidence>
<gene>
    <name evidence="9" type="ORF">HOP40_29595</name>
</gene>
<dbReference type="GO" id="GO:0005886">
    <property type="term" value="C:plasma membrane"/>
    <property type="evidence" value="ECO:0007669"/>
    <property type="project" value="UniProtKB-SubCell"/>
</dbReference>
<dbReference type="RefSeq" id="WP_172165047.1">
    <property type="nucleotide sequence ID" value="NZ_CP053564.1"/>
</dbReference>
<dbReference type="PROSITE" id="PS50850">
    <property type="entry name" value="MFS"/>
    <property type="match status" value="1"/>
</dbReference>
<feature type="transmembrane region" description="Helical" evidence="7">
    <location>
        <begin position="186"/>
        <end position="205"/>
    </location>
</feature>
<dbReference type="AlphaFoldDB" id="A0A6M6JN67"/>
<feature type="transmembrane region" description="Helical" evidence="7">
    <location>
        <begin position="305"/>
        <end position="324"/>
    </location>
</feature>
<dbReference type="Pfam" id="PF00083">
    <property type="entry name" value="Sugar_tr"/>
    <property type="match status" value="2"/>
</dbReference>
<sequence length="445" mass="45471">MATSPPTRPHIRRVAISSYLGTTIEYYDFLLYGTAAALVFNKVFFANLSPVLGTVVALATLAAGYVARLGGAVVFGHFGDRVGRKAVMVTTMVLMGVTSGLIGLLPTYDQVGGLAPVLLVALRLLQGLAVGGEYGGAVLMTAEHASAGGRGLAGSAAAMGAPSGSVLATTAMALVTLLPEPALLSWGWRVPFLASFLLLAVGLYFRIRISESPVFLAQGGAPKQAGTPIARLLRHHPGTVLRTIAFQVGPYCGQGVFGIFVISYAPSVGFARGTALTAILIGTILSVIATPLYGALSDRVGRRPLVLFGALFTAAIAYPGFLLISSGSVAGLTVSVVLALVLGMTPVTAVAPVLLSELFPTDVRYTGVSTSYQLAQTLGSGFAPLVAAGLLAAHGGVGWVAGFLVVVALLSAAAIRFVPETRGAALEHTDADAAVRVSDRAGEPA</sequence>
<evidence type="ECO:0000256" key="1">
    <source>
        <dbReference type="ARBA" id="ARBA00004651"/>
    </source>
</evidence>
<dbReference type="CDD" id="cd17369">
    <property type="entry name" value="MFS_ShiA_like"/>
    <property type="match status" value="1"/>
</dbReference>
<feature type="transmembrane region" description="Helical" evidence="7">
    <location>
        <begin position="114"/>
        <end position="140"/>
    </location>
</feature>
<dbReference type="GO" id="GO:0022857">
    <property type="term" value="F:transmembrane transporter activity"/>
    <property type="evidence" value="ECO:0007669"/>
    <property type="project" value="InterPro"/>
</dbReference>
<feature type="transmembrane region" description="Helical" evidence="7">
    <location>
        <begin position="330"/>
        <end position="354"/>
    </location>
</feature>
<organism evidence="9 10">
    <name type="scientific">Pseudonocardia broussonetiae</name>
    <dbReference type="NCBI Taxonomy" id="2736640"/>
    <lineage>
        <taxon>Bacteria</taxon>
        <taxon>Bacillati</taxon>
        <taxon>Actinomycetota</taxon>
        <taxon>Actinomycetes</taxon>
        <taxon>Pseudonocardiales</taxon>
        <taxon>Pseudonocardiaceae</taxon>
        <taxon>Pseudonocardia</taxon>
    </lineage>
</organism>
<evidence type="ECO:0000256" key="5">
    <source>
        <dbReference type="ARBA" id="ARBA00022989"/>
    </source>
</evidence>
<feature type="transmembrane region" description="Helical" evidence="7">
    <location>
        <begin position="51"/>
        <end position="75"/>
    </location>
</feature>
<dbReference type="Proteomes" id="UP000505377">
    <property type="component" value="Chromosome"/>
</dbReference>
<name>A0A6M6JN67_9PSEU</name>
<dbReference type="InterPro" id="IPR005828">
    <property type="entry name" value="MFS_sugar_transport-like"/>
</dbReference>
<dbReference type="EMBL" id="CP053564">
    <property type="protein sequence ID" value="QJY49398.1"/>
    <property type="molecule type" value="Genomic_DNA"/>
</dbReference>
<feature type="transmembrane region" description="Helical" evidence="7">
    <location>
        <begin position="374"/>
        <end position="393"/>
    </location>
</feature>
<keyword evidence="2" id="KW-0813">Transport</keyword>
<dbReference type="InterPro" id="IPR020846">
    <property type="entry name" value="MFS_dom"/>
</dbReference>
<dbReference type="SUPFAM" id="SSF103473">
    <property type="entry name" value="MFS general substrate transporter"/>
    <property type="match status" value="1"/>
</dbReference>
<dbReference type="Gene3D" id="1.20.1250.20">
    <property type="entry name" value="MFS general substrate transporter like domains"/>
    <property type="match status" value="2"/>
</dbReference>
<feature type="transmembrane region" description="Helical" evidence="7">
    <location>
        <begin position="270"/>
        <end position="293"/>
    </location>
</feature>
<keyword evidence="5 7" id="KW-1133">Transmembrane helix</keyword>
<feature type="domain" description="Major facilitator superfamily (MFS) profile" evidence="8">
    <location>
        <begin position="14"/>
        <end position="422"/>
    </location>
</feature>
<evidence type="ECO:0000256" key="4">
    <source>
        <dbReference type="ARBA" id="ARBA00022692"/>
    </source>
</evidence>
<evidence type="ECO:0000256" key="7">
    <source>
        <dbReference type="SAM" id="Phobius"/>
    </source>
</evidence>
<feature type="transmembrane region" description="Helical" evidence="7">
    <location>
        <begin position="87"/>
        <end position="108"/>
    </location>
</feature>
<keyword evidence="3" id="KW-1003">Cell membrane</keyword>
<protein>
    <submittedName>
        <fullName evidence="9">MHS family MFS transporter</fullName>
    </submittedName>
</protein>
<comment type="subcellular location">
    <subcellularLocation>
        <location evidence="1">Cell membrane</location>
        <topology evidence="1">Multi-pass membrane protein</topology>
    </subcellularLocation>
</comment>
<dbReference type="KEGG" id="pbro:HOP40_29595"/>
<feature type="transmembrane region" description="Helical" evidence="7">
    <location>
        <begin position="152"/>
        <end position="174"/>
    </location>
</feature>
<evidence type="ECO:0000256" key="3">
    <source>
        <dbReference type="ARBA" id="ARBA00022475"/>
    </source>
</evidence>
<feature type="transmembrane region" description="Helical" evidence="7">
    <location>
        <begin position="26"/>
        <end position="45"/>
    </location>
</feature>
<evidence type="ECO:0000313" key="10">
    <source>
        <dbReference type="Proteomes" id="UP000505377"/>
    </source>
</evidence>
<feature type="transmembrane region" description="Helical" evidence="7">
    <location>
        <begin position="399"/>
        <end position="418"/>
    </location>
</feature>
<evidence type="ECO:0000256" key="6">
    <source>
        <dbReference type="ARBA" id="ARBA00023136"/>
    </source>
</evidence>
<dbReference type="PANTHER" id="PTHR43045">
    <property type="entry name" value="SHIKIMATE TRANSPORTER"/>
    <property type="match status" value="1"/>
</dbReference>
<evidence type="ECO:0000256" key="2">
    <source>
        <dbReference type="ARBA" id="ARBA00022448"/>
    </source>
</evidence>
<keyword evidence="10" id="KW-1185">Reference proteome</keyword>
<keyword evidence="6 7" id="KW-0472">Membrane</keyword>
<evidence type="ECO:0000313" key="9">
    <source>
        <dbReference type="EMBL" id="QJY49398.1"/>
    </source>
</evidence>
<dbReference type="InterPro" id="IPR036259">
    <property type="entry name" value="MFS_trans_sf"/>
</dbReference>
<reference evidence="9 10" key="1">
    <citation type="submission" date="2020-05" db="EMBL/GenBank/DDBJ databases">
        <authorList>
            <person name="Mo P."/>
        </authorList>
    </citation>
    <scope>NUCLEOTIDE SEQUENCE [LARGE SCALE GENOMIC DNA]</scope>
    <source>
        <strain evidence="9 10">Gen01</strain>
    </source>
</reference>
<feature type="transmembrane region" description="Helical" evidence="7">
    <location>
        <begin position="244"/>
        <end position="264"/>
    </location>
</feature>
<dbReference type="PANTHER" id="PTHR43045:SF1">
    <property type="entry name" value="SHIKIMATE TRANSPORTER"/>
    <property type="match status" value="1"/>
</dbReference>
<proteinExistence type="predicted"/>
<keyword evidence="4 7" id="KW-0812">Transmembrane</keyword>
<accession>A0A6M6JN67</accession>